<feature type="active site" description="For GATase activity" evidence="8">
    <location>
        <position position="2"/>
    </location>
</feature>
<keyword evidence="8" id="KW-0028">Amino-acid biosynthesis</keyword>
<dbReference type="RefSeq" id="WP_160846013.1">
    <property type="nucleotide sequence ID" value="NZ_WVHT01000010.1"/>
</dbReference>
<evidence type="ECO:0000256" key="2">
    <source>
        <dbReference type="ARBA" id="ARBA00005752"/>
    </source>
</evidence>
<dbReference type="CDD" id="cd01991">
    <property type="entry name" value="Asn_synthase_B_C"/>
    <property type="match status" value="1"/>
</dbReference>
<evidence type="ECO:0000259" key="10">
    <source>
        <dbReference type="PROSITE" id="PS51278"/>
    </source>
</evidence>
<evidence type="ECO:0000256" key="3">
    <source>
        <dbReference type="ARBA" id="ARBA00012737"/>
    </source>
</evidence>
<dbReference type="GO" id="GO:0005829">
    <property type="term" value="C:cytosol"/>
    <property type="evidence" value="ECO:0007669"/>
    <property type="project" value="TreeGrafter"/>
</dbReference>
<dbReference type="InterPro" id="IPR033738">
    <property type="entry name" value="AsnB_N"/>
</dbReference>
<dbReference type="GO" id="GO:0006529">
    <property type="term" value="P:asparagine biosynthetic process"/>
    <property type="evidence" value="ECO:0007669"/>
    <property type="project" value="UniProtKB-KW"/>
</dbReference>
<dbReference type="EC" id="6.3.5.4" evidence="3"/>
<evidence type="ECO:0000256" key="5">
    <source>
        <dbReference type="ARBA" id="ARBA00022840"/>
    </source>
</evidence>
<evidence type="ECO:0000256" key="1">
    <source>
        <dbReference type="ARBA" id="ARBA00005187"/>
    </source>
</evidence>
<dbReference type="AlphaFoldDB" id="A0A7K1YE07"/>
<keyword evidence="4 9" id="KW-0547">Nucleotide-binding</keyword>
<comment type="catalytic activity">
    <reaction evidence="7">
        <text>L-aspartate + L-glutamine + ATP + H2O = L-asparagine + L-glutamate + AMP + diphosphate + H(+)</text>
        <dbReference type="Rhea" id="RHEA:12228"/>
        <dbReference type="ChEBI" id="CHEBI:15377"/>
        <dbReference type="ChEBI" id="CHEBI:15378"/>
        <dbReference type="ChEBI" id="CHEBI:29985"/>
        <dbReference type="ChEBI" id="CHEBI:29991"/>
        <dbReference type="ChEBI" id="CHEBI:30616"/>
        <dbReference type="ChEBI" id="CHEBI:33019"/>
        <dbReference type="ChEBI" id="CHEBI:58048"/>
        <dbReference type="ChEBI" id="CHEBI:58359"/>
        <dbReference type="ChEBI" id="CHEBI:456215"/>
        <dbReference type="EC" id="6.3.5.4"/>
    </reaction>
</comment>
<evidence type="ECO:0000313" key="12">
    <source>
        <dbReference type="Proteomes" id="UP000466586"/>
    </source>
</evidence>
<dbReference type="InterPro" id="IPR017932">
    <property type="entry name" value="GATase_2_dom"/>
</dbReference>
<dbReference type="Pfam" id="PF00733">
    <property type="entry name" value="Asn_synthase"/>
    <property type="match status" value="1"/>
</dbReference>
<dbReference type="Gene3D" id="3.40.50.620">
    <property type="entry name" value="HUPs"/>
    <property type="match status" value="1"/>
</dbReference>
<feature type="binding site" evidence="9">
    <location>
        <begin position="362"/>
        <end position="363"/>
    </location>
    <ligand>
        <name>ATP</name>
        <dbReference type="ChEBI" id="CHEBI:30616"/>
    </ligand>
</feature>
<dbReference type="InterPro" id="IPR001962">
    <property type="entry name" value="Asn_synthase"/>
</dbReference>
<feature type="domain" description="Glutamine amidotransferase type-2" evidence="10">
    <location>
        <begin position="2"/>
        <end position="214"/>
    </location>
</feature>
<sequence length="604" mass="68559">MCRIAGIVSKKYSKEQLYEFVKAMADIQAHGGPDDAGYYSDEELPVALSHRRLSLLDLSPAGHQPMFAPDERIAIVFNGEIYNFPELKSELVKIGHQFKSTSDTEVILHAYQEWGNSCFAMFKGMFAFGLLDKNQQCLYLVRDQQGIKPLYYYQKDQELVFASEVKAFKKAPIHLEPSEWKTAFLSCGHLPAPMTTLKDVFMLSKGHFLKYNFRSGETVLRSYKEESHTKLHTDLAETQQLVDDYLDRAIRRQLVSDASIGVFLSGGIDSSLLALQAAKYQGNNLLTVSLHFPEARFSEKSYQKLVSDKLPGQHISSEITKKDFHRYLQQILDGMDQPTTDGINSWFVSKAAHDAGLTAVLSGIGADELFGGYPSFKRVQKIPMARSWRKSIQFAAALTGKDALKRAGYLKNTTNSIYEYLFLRGLFNPQQIKNIAGINGCTQEKVLDGLPEPVSLKPGCWNGQLAAWYEQNYFMQNQLLKDADFMSMQHGLEIRVPFLDDNLVEIANNLDEKVVFDPAKPAKHLLINAFGNLLPEQVWNRPKMGFTFPFQEWLQENDAYRQLKNSYKNNAEVESMLRGFEAGKIHWSKPMSLLVMRKFEENAA</sequence>
<dbReference type="PANTHER" id="PTHR43284:SF1">
    <property type="entry name" value="ASPARAGINE SYNTHETASE"/>
    <property type="match status" value="1"/>
</dbReference>
<keyword evidence="11" id="KW-0436">Ligase</keyword>
<proteinExistence type="inferred from homology"/>
<accession>A0A7K1YE07</accession>
<organism evidence="11 12">
    <name type="scientific">Hufsiella arboris</name>
    <dbReference type="NCBI Taxonomy" id="2695275"/>
    <lineage>
        <taxon>Bacteria</taxon>
        <taxon>Pseudomonadati</taxon>
        <taxon>Bacteroidota</taxon>
        <taxon>Sphingobacteriia</taxon>
        <taxon>Sphingobacteriales</taxon>
        <taxon>Sphingobacteriaceae</taxon>
        <taxon>Hufsiella</taxon>
    </lineage>
</organism>
<dbReference type="SUPFAM" id="SSF56235">
    <property type="entry name" value="N-terminal nucleophile aminohydrolases (Ntn hydrolases)"/>
    <property type="match status" value="1"/>
</dbReference>
<dbReference type="EMBL" id="WVHT01000010">
    <property type="protein sequence ID" value="MXV52836.1"/>
    <property type="molecule type" value="Genomic_DNA"/>
</dbReference>
<gene>
    <name evidence="11" type="primary">asnB</name>
    <name evidence="11" type="ORF">GS399_17830</name>
</gene>
<dbReference type="Pfam" id="PF13537">
    <property type="entry name" value="GATase_7"/>
    <property type="match status" value="1"/>
</dbReference>
<dbReference type="InterPro" id="IPR051786">
    <property type="entry name" value="ASN_synthetase/amidase"/>
</dbReference>
<keyword evidence="12" id="KW-1185">Reference proteome</keyword>
<dbReference type="SUPFAM" id="SSF52402">
    <property type="entry name" value="Adenine nucleotide alpha hydrolases-like"/>
    <property type="match status" value="1"/>
</dbReference>
<name>A0A7K1YE07_9SPHI</name>
<dbReference type="InterPro" id="IPR006426">
    <property type="entry name" value="Asn_synth_AEB"/>
</dbReference>
<evidence type="ECO:0000256" key="9">
    <source>
        <dbReference type="PIRSR" id="PIRSR001589-2"/>
    </source>
</evidence>
<dbReference type="InterPro" id="IPR014729">
    <property type="entry name" value="Rossmann-like_a/b/a_fold"/>
</dbReference>
<feature type="binding site" evidence="9">
    <location>
        <position position="103"/>
    </location>
    <ligand>
        <name>L-glutamine</name>
        <dbReference type="ChEBI" id="CHEBI:58359"/>
    </ligand>
</feature>
<dbReference type="PIRSF" id="PIRSF001589">
    <property type="entry name" value="Asn_synthetase_glu-h"/>
    <property type="match status" value="1"/>
</dbReference>
<dbReference type="CDD" id="cd00712">
    <property type="entry name" value="AsnB"/>
    <property type="match status" value="1"/>
</dbReference>
<evidence type="ECO:0000256" key="7">
    <source>
        <dbReference type="ARBA" id="ARBA00048741"/>
    </source>
</evidence>
<comment type="pathway">
    <text evidence="1">Amino-acid biosynthesis; L-asparagine biosynthesis; L-asparagine from L-aspartate (L-Gln route): step 1/1.</text>
</comment>
<dbReference type="InterPro" id="IPR029055">
    <property type="entry name" value="Ntn_hydrolases_N"/>
</dbReference>
<reference evidence="11 12" key="1">
    <citation type="submission" date="2019-11" db="EMBL/GenBank/DDBJ databases">
        <title>Pedobacter sp. HMF7647 Genome sequencing and assembly.</title>
        <authorList>
            <person name="Kang H."/>
            <person name="Kim H."/>
            <person name="Joh K."/>
        </authorList>
    </citation>
    <scope>NUCLEOTIDE SEQUENCE [LARGE SCALE GENOMIC DNA]</scope>
    <source>
        <strain evidence="11 12">HMF7647</strain>
    </source>
</reference>
<comment type="caution">
    <text evidence="11">The sequence shown here is derived from an EMBL/GenBank/DDBJ whole genome shotgun (WGS) entry which is preliminary data.</text>
</comment>
<evidence type="ECO:0000256" key="4">
    <source>
        <dbReference type="ARBA" id="ARBA00022741"/>
    </source>
</evidence>
<dbReference type="Proteomes" id="UP000466586">
    <property type="component" value="Unassembled WGS sequence"/>
</dbReference>
<dbReference type="Gene3D" id="3.60.20.10">
    <property type="entry name" value="Glutamine Phosphoribosylpyrophosphate, subunit 1, domain 1"/>
    <property type="match status" value="1"/>
</dbReference>
<protein>
    <recommendedName>
        <fullName evidence="3">asparagine synthase (glutamine-hydrolyzing)</fullName>
        <ecNumber evidence="3">6.3.5.4</ecNumber>
    </recommendedName>
</protein>
<keyword evidence="8" id="KW-0061">Asparagine biosynthesis</keyword>
<comment type="similarity">
    <text evidence="2">Belongs to the asparagine synthetase family.</text>
</comment>
<evidence type="ECO:0000313" key="11">
    <source>
        <dbReference type="EMBL" id="MXV52836.1"/>
    </source>
</evidence>
<keyword evidence="5 9" id="KW-0067">ATP-binding</keyword>
<evidence type="ECO:0000256" key="6">
    <source>
        <dbReference type="ARBA" id="ARBA00022962"/>
    </source>
</evidence>
<dbReference type="GO" id="GO:0004066">
    <property type="term" value="F:asparagine synthase (glutamine-hydrolyzing) activity"/>
    <property type="evidence" value="ECO:0007669"/>
    <property type="project" value="UniProtKB-EC"/>
</dbReference>
<dbReference type="PANTHER" id="PTHR43284">
    <property type="entry name" value="ASPARAGINE SYNTHETASE (GLUTAMINE-HYDROLYZING)"/>
    <property type="match status" value="1"/>
</dbReference>
<dbReference type="GO" id="GO:0005524">
    <property type="term" value="F:ATP binding"/>
    <property type="evidence" value="ECO:0007669"/>
    <property type="project" value="UniProtKB-KW"/>
</dbReference>
<evidence type="ECO:0000256" key="8">
    <source>
        <dbReference type="PIRSR" id="PIRSR001589-1"/>
    </source>
</evidence>
<dbReference type="NCBIfam" id="TIGR01536">
    <property type="entry name" value="asn_synth_AEB"/>
    <property type="match status" value="1"/>
</dbReference>
<dbReference type="PROSITE" id="PS51278">
    <property type="entry name" value="GATASE_TYPE_2"/>
    <property type="match status" value="1"/>
</dbReference>
<keyword evidence="6 8" id="KW-0315">Glutamine amidotransferase</keyword>